<protein>
    <submittedName>
        <fullName evidence="3">3347_t:CDS:1</fullName>
    </submittedName>
</protein>
<feature type="region of interest" description="Disordered" evidence="2">
    <location>
        <begin position="17"/>
        <end position="45"/>
    </location>
</feature>
<feature type="compositionally biased region" description="Basic and acidic residues" evidence="2">
    <location>
        <begin position="28"/>
        <end position="43"/>
    </location>
</feature>
<dbReference type="InterPro" id="IPR002836">
    <property type="entry name" value="PDCD5-like"/>
</dbReference>
<dbReference type="GO" id="GO:0003677">
    <property type="term" value="F:DNA binding"/>
    <property type="evidence" value="ECO:0007669"/>
    <property type="project" value="InterPro"/>
</dbReference>
<evidence type="ECO:0000256" key="1">
    <source>
        <dbReference type="ARBA" id="ARBA00010490"/>
    </source>
</evidence>
<dbReference type="Gene3D" id="1.10.8.140">
    <property type="entry name" value="PDCD5-like"/>
    <property type="match status" value="1"/>
</dbReference>
<dbReference type="SUPFAM" id="SSF46950">
    <property type="entry name" value="Double-stranded DNA-binding domain"/>
    <property type="match status" value="1"/>
</dbReference>
<accession>A0A9N9GN23</accession>
<evidence type="ECO:0000313" key="4">
    <source>
        <dbReference type="Proteomes" id="UP000789759"/>
    </source>
</evidence>
<dbReference type="Pfam" id="PF01984">
    <property type="entry name" value="dsDNA_bind"/>
    <property type="match status" value="1"/>
</dbReference>
<dbReference type="GO" id="GO:0005634">
    <property type="term" value="C:nucleus"/>
    <property type="evidence" value="ECO:0007669"/>
    <property type="project" value="TreeGrafter"/>
</dbReference>
<name>A0A9N9GN23_9GLOM</name>
<comment type="caution">
    <text evidence="3">The sequence shown here is derived from an EMBL/GenBank/DDBJ whole genome shotgun (WGS) entry which is preliminary data.</text>
</comment>
<proteinExistence type="inferred from homology"/>
<evidence type="ECO:0000313" key="3">
    <source>
        <dbReference type="EMBL" id="CAG8613597.1"/>
    </source>
</evidence>
<gene>
    <name evidence="3" type="ORF">CPELLU_LOCUS7572</name>
</gene>
<dbReference type="OrthoDB" id="10252486at2759"/>
<dbReference type="Proteomes" id="UP000789759">
    <property type="component" value="Unassembled WGS sequence"/>
</dbReference>
<evidence type="ECO:0000256" key="2">
    <source>
        <dbReference type="SAM" id="MobiDB-lite"/>
    </source>
</evidence>
<keyword evidence="4" id="KW-1185">Reference proteome</keyword>
<dbReference type="GO" id="GO:0005829">
    <property type="term" value="C:cytosol"/>
    <property type="evidence" value="ECO:0007669"/>
    <property type="project" value="TreeGrafter"/>
</dbReference>
<dbReference type="PANTHER" id="PTHR10840:SF0">
    <property type="entry name" value="PROGRAMMED CELL DEATH PROTEIN 5"/>
    <property type="match status" value="1"/>
</dbReference>
<dbReference type="InterPro" id="IPR036883">
    <property type="entry name" value="PDCD5-like_sf"/>
</dbReference>
<dbReference type="AlphaFoldDB" id="A0A9N9GN23"/>
<reference evidence="3" key="1">
    <citation type="submission" date="2021-06" db="EMBL/GenBank/DDBJ databases">
        <authorList>
            <person name="Kallberg Y."/>
            <person name="Tangrot J."/>
            <person name="Rosling A."/>
        </authorList>
    </citation>
    <scope>NUCLEOTIDE SEQUENCE</scope>
    <source>
        <strain evidence="3">FL966</strain>
    </source>
</reference>
<sequence>MDDPELEAIRQARIRELQAAAAGGGSKSSEDEGEKKRQQEETRQTLLTQILDNEARERLARISIVKAEKARAVEDLLIRMAQSGQLRGKVTLLNHDNGDSNEVLLPEEMTNNFFNKIAVIGTDEYFENEWK</sequence>
<dbReference type="EMBL" id="CAJVQA010005120">
    <property type="protein sequence ID" value="CAG8613597.1"/>
    <property type="molecule type" value="Genomic_DNA"/>
</dbReference>
<comment type="similarity">
    <text evidence="1">Belongs to the PDCD5 family.</text>
</comment>
<dbReference type="PANTHER" id="PTHR10840">
    <property type="entry name" value="PROGRAMMED CELL DEATH PROTEIN 5"/>
    <property type="match status" value="1"/>
</dbReference>
<organism evidence="3 4">
    <name type="scientific">Cetraspora pellucida</name>
    <dbReference type="NCBI Taxonomy" id="1433469"/>
    <lineage>
        <taxon>Eukaryota</taxon>
        <taxon>Fungi</taxon>
        <taxon>Fungi incertae sedis</taxon>
        <taxon>Mucoromycota</taxon>
        <taxon>Glomeromycotina</taxon>
        <taxon>Glomeromycetes</taxon>
        <taxon>Diversisporales</taxon>
        <taxon>Gigasporaceae</taxon>
        <taxon>Cetraspora</taxon>
    </lineage>
</organism>